<evidence type="ECO:0000256" key="1">
    <source>
        <dbReference type="ARBA" id="ARBA00022574"/>
    </source>
</evidence>
<dbReference type="PANTHER" id="PTHR19871">
    <property type="entry name" value="BETA TRANSDUCIN-RELATED PROTEIN"/>
    <property type="match status" value="1"/>
</dbReference>
<evidence type="ECO:0000256" key="3">
    <source>
        <dbReference type="PROSITE-ProRule" id="PRU00221"/>
    </source>
</evidence>
<evidence type="ECO:0000313" key="7">
    <source>
        <dbReference type="EMBL" id="KAG7167529.1"/>
    </source>
</evidence>
<dbReference type="PROSITE" id="PS50082">
    <property type="entry name" value="WD_REPEATS_2"/>
    <property type="match status" value="1"/>
</dbReference>
<keyword evidence="2" id="KW-0677">Repeat</keyword>
<dbReference type="Gene3D" id="3.40.50.300">
    <property type="entry name" value="P-loop containing nucleotide triphosphate hydrolases"/>
    <property type="match status" value="1"/>
</dbReference>
<dbReference type="InterPro" id="IPR001680">
    <property type="entry name" value="WD40_rpt"/>
</dbReference>
<evidence type="ECO:0000259" key="5">
    <source>
        <dbReference type="Pfam" id="PF24883"/>
    </source>
</evidence>
<dbReference type="InterPro" id="IPR056884">
    <property type="entry name" value="NPHP3-like_N"/>
</dbReference>
<dbReference type="SUPFAM" id="SSF50998">
    <property type="entry name" value="Quinoprotein alcohol dehydrogenase-like"/>
    <property type="match status" value="1"/>
</dbReference>
<evidence type="ECO:0000259" key="6">
    <source>
        <dbReference type="Pfam" id="PF25469"/>
    </source>
</evidence>
<sequence length="1563" mass="177294">MGSSCSSSQSMKDNVSVKSEEVSSQHTRAVTPTLARPVSSSTDDRSYDTESCLSEKGGGTNRQAARLPLSVKMGDNDGVSNTGDAEVPCALSPTPLLSSPPDNIYAFLILLYQEKVVSAVCTSLTPPRSDGDYIIECIELQDAHIDVTPWGVPASHHQANSNFSTSTMPSLDDLDLQRLLNFLRRSRRRRTRQSVCSGLQAPSLLLVGMARSLGLAHMENSAPPDVKESPRKSRGAIPNLGHLPDLNKLSDVIRNLVMGNVVFVRPILKPRKICIYTYTIMERSALMEHVYPKLRLYCMEKGYELNIVDLHWGIPDEHINDHSFKELCLGHLTTQARDSHIVTVVFLNETFGNALLPRVIEGPDFDQAISAMELDTDRELFWKWYHWDENAQPPCYKLQPISTFIPNIKDSNSASLHQEAVQDWSNEVKKMMTLMRMVFNQEQKEKYLSTVMEQEIKQSVFMNQESAKHCLWICRKFTHFPSHNIPAQGKVYVAVEPESKKRLDILQSELKERLDEIRMLKFRVKWHNSGMNPEVPEHAQFVEDLCAQISPLLISIIDGIIEEDETKEELKTYLGIEKRLFHELMQQSLMCQFRYKNFQGRQEILTKIRRYLNNDSCVPLIMHGEVGCGKSSLIAKAMERCCEWLVDVPLVVRFVGLTPGSSTTEQVLRSIAEQCCALFGEHRAEAAKGVRHMSAFLMHVWSKACKLRPLVIMIDGIDQVKSYGSTSLEWVPSELPEHVKLIMTVRDDSPQMSLLQSIIEDRACFLKIPPLTIDEGYNKFEGILKQHHRSVNKEQRELVSKNIQDCPLPLYVEIVGRMACEWTGAESQLPLKPTLLEQIYIVFDDLERANGQVEVSHTLGYLTAAKHGLSDSEMIDILSCDEALLEKIFVHCTPPVRRCPSLVWVQISRQLQPFLMKTIVAGICLLTWRHESFRDAARVRYLGTPDQISMCCTALIDYFQSKWANGVKKPVPVYEAGVEEGKDRYVLDQPTKYRGSNMSKISVQSVFSRHNRRKLDELPYQVLQLRGRILEEFVLNFEWVYEKLCGSDTYQVLEDVSLALTNHSNNIELVLLKEVLELAAYALGYDGRQFYSQVCGRLSTLMCDPQNHETYPIIKKLYETAASAPVPCLLPLTVCLHEPFQDQNMKLGDGQVYFNALIRARQNPHYVITLSTERGEIAVWNIFTMSPVRTLTGITQPRKLKMIDDYRCLVLCGRELRIYNFDEGLFVMKLREVMNQKMPYFGLHDKDHVVALSRSRMYVNMMNLQNGDCVATFKVGEDRFLNSLMVSENGKICVCGDETQKPSALLVWDLELRKLMYDLRIPHHEFITRHAAITKEGHYVSCVCREVDEPAPNFIVVYDLQSGTLFKKWKPGVNIISIAISSAGSCVIVGLEDSKLMAYDLITGNPRWTLKGHTAPPTTIRLDNRGLQCLTYDSLGRDRSVRVWDIHSGNSLAVMTPDQAITACEISSDGKAVIMALEGRNEIVTFLLCHQSGVDGHASPKSYGNDTNRGKVFDLSQAGYELEGFSYIMISHILRYNFMCMFSLPTNSTWPMSGDAEENMLWS</sequence>
<dbReference type="InterPro" id="IPR057588">
    <property type="entry name" value="NWD1/2-like_WH"/>
</dbReference>
<evidence type="ECO:0000256" key="2">
    <source>
        <dbReference type="ARBA" id="ARBA00022737"/>
    </source>
</evidence>
<dbReference type="InterPro" id="IPR027417">
    <property type="entry name" value="P-loop_NTPase"/>
</dbReference>
<name>A0A8J5KBY9_HOMAM</name>
<feature type="repeat" description="WD" evidence="3">
    <location>
        <begin position="1434"/>
        <end position="1454"/>
    </location>
</feature>
<dbReference type="InterPro" id="IPR011047">
    <property type="entry name" value="Quinoprotein_ADH-like_sf"/>
</dbReference>
<feature type="domain" description="NWD1/2-like winged helix-turn-helix" evidence="6">
    <location>
        <begin position="841"/>
        <end position="948"/>
    </location>
</feature>
<dbReference type="InterPro" id="IPR015943">
    <property type="entry name" value="WD40/YVTN_repeat-like_dom_sf"/>
</dbReference>
<gene>
    <name evidence="7" type="primary">Nwd1-L</name>
    <name evidence="7" type="ORF">Hamer_G012996</name>
</gene>
<dbReference type="SMART" id="SM00320">
    <property type="entry name" value="WD40"/>
    <property type="match status" value="3"/>
</dbReference>
<dbReference type="Pfam" id="PF25469">
    <property type="entry name" value="WHD_NWD1"/>
    <property type="match status" value="1"/>
</dbReference>
<keyword evidence="8" id="KW-1185">Reference proteome</keyword>
<proteinExistence type="predicted"/>
<dbReference type="Pfam" id="PF24883">
    <property type="entry name" value="NPHP3_N"/>
    <property type="match status" value="1"/>
</dbReference>
<reference evidence="7" key="1">
    <citation type="journal article" date="2021" name="Sci. Adv.">
        <title>The American lobster genome reveals insights on longevity, neural, and immune adaptations.</title>
        <authorList>
            <person name="Polinski J.M."/>
            <person name="Zimin A.V."/>
            <person name="Clark K.F."/>
            <person name="Kohn A.B."/>
            <person name="Sadowski N."/>
            <person name="Timp W."/>
            <person name="Ptitsyn A."/>
            <person name="Khanna P."/>
            <person name="Romanova D.Y."/>
            <person name="Williams P."/>
            <person name="Greenwood S.J."/>
            <person name="Moroz L.L."/>
            <person name="Walt D.R."/>
            <person name="Bodnar A.G."/>
        </authorList>
    </citation>
    <scope>NUCLEOTIDE SEQUENCE</scope>
    <source>
        <strain evidence="7">GMGI-L3</strain>
    </source>
</reference>
<protein>
    <submittedName>
        <fullName evidence="7">NACHT domain- and WD repeat-containing protein 1-like</fullName>
    </submittedName>
</protein>
<feature type="domain" description="Nephrocystin 3-like N-terminal" evidence="5">
    <location>
        <begin position="609"/>
        <end position="744"/>
    </location>
</feature>
<feature type="region of interest" description="Disordered" evidence="4">
    <location>
        <begin position="1"/>
        <end position="65"/>
    </location>
</feature>
<dbReference type="PANTHER" id="PTHR19871:SF37">
    <property type="entry name" value="GH25853P"/>
    <property type="match status" value="1"/>
</dbReference>
<dbReference type="Proteomes" id="UP000747542">
    <property type="component" value="Unassembled WGS sequence"/>
</dbReference>
<accession>A0A8J5KBY9</accession>
<feature type="compositionally biased region" description="Low complexity" evidence="4">
    <location>
        <begin position="1"/>
        <end position="10"/>
    </location>
</feature>
<organism evidence="7 8">
    <name type="scientific">Homarus americanus</name>
    <name type="common">American lobster</name>
    <dbReference type="NCBI Taxonomy" id="6706"/>
    <lineage>
        <taxon>Eukaryota</taxon>
        <taxon>Metazoa</taxon>
        <taxon>Ecdysozoa</taxon>
        <taxon>Arthropoda</taxon>
        <taxon>Crustacea</taxon>
        <taxon>Multicrustacea</taxon>
        <taxon>Malacostraca</taxon>
        <taxon>Eumalacostraca</taxon>
        <taxon>Eucarida</taxon>
        <taxon>Decapoda</taxon>
        <taxon>Pleocyemata</taxon>
        <taxon>Astacidea</taxon>
        <taxon>Nephropoidea</taxon>
        <taxon>Nephropidae</taxon>
        <taxon>Homarus</taxon>
    </lineage>
</organism>
<dbReference type="EMBL" id="JAHLQT010021643">
    <property type="protein sequence ID" value="KAG7167529.1"/>
    <property type="molecule type" value="Genomic_DNA"/>
</dbReference>
<dbReference type="SUPFAM" id="SSF52540">
    <property type="entry name" value="P-loop containing nucleoside triphosphate hydrolases"/>
    <property type="match status" value="1"/>
</dbReference>
<comment type="caution">
    <text evidence="7">The sequence shown here is derived from an EMBL/GenBank/DDBJ whole genome shotgun (WGS) entry which is preliminary data.</text>
</comment>
<evidence type="ECO:0000256" key="4">
    <source>
        <dbReference type="SAM" id="MobiDB-lite"/>
    </source>
</evidence>
<dbReference type="Gene3D" id="2.130.10.10">
    <property type="entry name" value="YVTN repeat-like/Quinoprotein amine dehydrogenase"/>
    <property type="match status" value="2"/>
</dbReference>
<dbReference type="InterPro" id="IPR052752">
    <property type="entry name" value="NACHT-WD_repeat"/>
</dbReference>
<keyword evidence="1 3" id="KW-0853">WD repeat</keyword>
<feature type="region of interest" description="Disordered" evidence="4">
    <location>
        <begin position="219"/>
        <end position="239"/>
    </location>
</feature>
<evidence type="ECO:0000313" key="8">
    <source>
        <dbReference type="Proteomes" id="UP000747542"/>
    </source>
</evidence>